<evidence type="ECO:0000256" key="4">
    <source>
        <dbReference type="ARBA" id="ARBA00022461"/>
    </source>
</evidence>
<comment type="similarity">
    <text evidence="2 12">Belongs to the amiloride-sensitive sodium channel (TC 1.A.6) family.</text>
</comment>
<feature type="transmembrane region" description="Helical" evidence="13">
    <location>
        <begin position="679"/>
        <end position="702"/>
    </location>
</feature>
<evidence type="ECO:0000256" key="12">
    <source>
        <dbReference type="RuleBase" id="RU000679"/>
    </source>
</evidence>
<dbReference type="PhylomeDB" id="T1ITH0"/>
<dbReference type="eggNOG" id="KOG4294">
    <property type="taxonomic scope" value="Eukaryota"/>
</dbReference>
<keyword evidence="4 12" id="KW-0894">Sodium channel</keyword>
<evidence type="ECO:0000256" key="6">
    <source>
        <dbReference type="ARBA" id="ARBA00022989"/>
    </source>
</evidence>
<keyword evidence="6 13" id="KW-1133">Transmembrane helix</keyword>
<keyword evidence="5 12" id="KW-0812">Transmembrane</keyword>
<proteinExistence type="inferred from homology"/>
<keyword evidence="10 12" id="KW-0739">Sodium transport</keyword>
<evidence type="ECO:0008006" key="16">
    <source>
        <dbReference type="Google" id="ProtNLM"/>
    </source>
</evidence>
<evidence type="ECO:0000256" key="8">
    <source>
        <dbReference type="ARBA" id="ARBA00023065"/>
    </source>
</evidence>
<evidence type="ECO:0000256" key="1">
    <source>
        <dbReference type="ARBA" id="ARBA00004141"/>
    </source>
</evidence>
<evidence type="ECO:0000313" key="14">
    <source>
        <dbReference type="EnsemblMetazoa" id="SMAR004416-PA"/>
    </source>
</evidence>
<dbReference type="EMBL" id="JH431483">
    <property type="status" value="NOT_ANNOTATED_CDS"/>
    <property type="molecule type" value="Genomic_DNA"/>
</dbReference>
<dbReference type="EnsemblMetazoa" id="SMAR004416-RA">
    <property type="protein sequence ID" value="SMAR004416-PA"/>
    <property type="gene ID" value="SMAR004416"/>
</dbReference>
<dbReference type="GO" id="GO:0005886">
    <property type="term" value="C:plasma membrane"/>
    <property type="evidence" value="ECO:0007669"/>
    <property type="project" value="TreeGrafter"/>
</dbReference>
<keyword evidence="7" id="KW-0915">Sodium</keyword>
<dbReference type="Proteomes" id="UP000014500">
    <property type="component" value="Unassembled WGS sequence"/>
</dbReference>
<dbReference type="HOGENOM" id="CLU_387980_0_0_1"/>
<keyword evidence="9 13" id="KW-0472">Membrane</keyword>
<organism evidence="14 15">
    <name type="scientific">Strigamia maritima</name>
    <name type="common">European centipede</name>
    <name type="synonym">Geophilus maritimus</name>
    <dbReference type="NCBI Taxonomy" id="126957"/>
    <lineage>
        <taxon>Eukaryota</taxon>
        <taxon>Metazoa</taxon>
        <taxon>Ecdysozoa</taxon>
        <taxon>Arthropoda</taxon>
        <taxon>Myriapoda</taxon>
        <taxon>Chilopoda</taxon>
        <taxon>Pleurostigmophora</taxon>
        <taxon>Geophilomorpha</taxon>
        <taxon>Linotaeniidae</taxon>
        <taxon>Strigamia</taxon>
    </lineage>
</organism>
<dbReference type="PANTHER" id="PTHR11690:SF300">
    <property type="entry name" value="PICKPOCKET PROTEIN 19"/>
    <property type="match status" value="1"/>
</dbReference>
<evidence type="ECO:0000256" key="9">
    <source>
        <dbReference type="ARBA" id="ARBA00023136"/>
    </source>
</evidence>
<accession>T1ITH0</accession>
<keyword evidence="11 12" id="KW-0407">Ion channel</keyword>
<dbReference type="Pfam" id="PF00858">
    <property type="entry name" value="ASC"/>
    <property type="match status" value="1"/>
</dbReference>
<dbReference type="GO" id="GO:0015280">
    <property type="term" value="F:ligand-gated sodium channel activity"/>
    <property type="evidence" value="ECO:0007669"/>
    <property type="project" value="TreeGrafter"/>
</dbReference>
<keyword evidence="15" id="KW-1185">Reference proteome</keyword>
<evidence type="ECO:0000256" key="2">
    <source>
        <dbReference type="ARBA" id="ARBA00007193"/>
    </source>
</evidence>
<dbReference type="InterPro" id="IPR001873">
    <property type="entry name" value="ENaC"/>
</dbReference>
<evidence type="ECO:0000256" key="13">
    <source>
        <dbReference type="SAM" id="Phobius"/>
    </source>
</evidence>
<dbReference type="Gene3D" id="1.10.287.770">
    <property type="entry name" value="YojJ-like"/>
    <property type="match status" value="1"/>
</dbReference>
<name>T1ITH0_STRMM</name>
<comment type="subcellular location">
    <subcellularLocation>
        <location evidence="1">Membrane</location>
        <topology evidence="1">Multi-pass membrane protein</topology>
    </subcellularLocation>
</comment>
<reference evidence="14" key="2">
    <citation type="submission" date="2015-02" db="UniProtKB">
        <authorList>
            <consortium name="EnsemblMetazoa"/>
        </authorList>
    </citation>
    <scope>IDENTIFICATION</scope>
</reference>
<keyword evidence="8 12" id="KW-0406">Ion transport</keyword>
<evidence type="ECO:0000256" key="3">
    <source>
        <dbReference type="ARBA" id="ARBA00022448"/>
    </source>
</evidence>
<dbReference type="PANTHER" id="PTHR11690">
    <property type="entry name" value="AMILORIDE-SENSITIVE SODIUM CHANNEL-RELATED"/>
    <property type="match status" value="1"/>
</dbReference>
<protein>
    <recommendedName>
        <fullName evidence="16">Reverse transcriptase domain-containing protein</fullName>
    </recommendedName>
</protein>
<evidence type="ECO:0000256" key="7">
    <source>
        <dbReference type="ARBA" id="ARBA00023053"/>
    </source>
</evidence>
<sequence length="712" mass="82165">MRWNIGETSLGKWKLYCLKFADDVAMLAESVDGLQAMITDLERYVVDSKLIVNIVKSKVVVFRRGGRWAKEECWQFMGQSFEVVNSFKYLGFIFSTENARSEHRKERTAKASKVVNKIWGLAKRAGLQEFGKMELLFDLLVLSVVSYGVEVWGLCAYEMVERVQGKFFKMMTGLDRNTPEYIWRMELGRPSIVQWLLRCLQLDLSYKQAERRWCKDLEDLLRSVGSLDLLRGTRNNAPLETICVYMEEVLTIEIEQDFQNCWSRIDGSSYCPYYKDIKLTIGREAYLSVYSDNSNKARKMAFIKKKKNATSIIKSDKYGLYGEPGFKRVLNSGKGFNYNLLWLVVISFSICACSHQIYDRLDYLLSRPIDTKVTVTRNTSVKFPSFTLCPAIGNYRFLEMLRMQKELQTMIPYCESSALILLNPQLNISTLWDLMTLNGTLTDAYVVSRADVFWGERLFISPTLSGPIVTKTVFGSCFTYSLNDLLFYRKNDFGVRFYFQNDVPLCQSIATLFQLHDIDDIINFKIVPGFQLHLPNRQLALGLTAKRFKILNREKQPCDTIKVVSECELKCIENALKNSTHCRLPFTSLFELPLCLNVAEAIDAYIKALKLAYTFDYLAKCNCSKICDEIVYTQALRIDRPETSGSYLTFIFDDNVIEEIEEYYCYTFIPFICDAGGNLGLFLGLSILAVFELGEKIIMYFIKKLKYFKSIF</sequence>
<reference evidence="15" key="1">
    <citation type="submission" date="2011-05" db="EMBL/GenBank/DDBJ databases">
        <authorList>
            <person name="Richards S.R."/>
            <person name="Qu J."/>
            <person name="Jiang H."/>
            <person name="Jhangiani S.N."/>
            <person name="Agravi P."/>
            <person name="Goodspeed R."/>
            <person name="Gross S."/>
            <person name="Mandapat C."/>
            <person name="Jackson L."/>
            <person name="Mathew T."/>
            <person name="Pu L."/>
            <person name="Thornton R."/>
            <person name="Saada N."/>
            <person name="Wilczek-Boney K.B."/>
            <person name="Lee S."/>
            <person name="Kovar C."/>
            <person name="Wu Y."/>
            <person name="Scherer S.E."/>
            <person name="Worley K.C."/>
            <person name="Muzny D.M."/>
            <person name="Gibbs R."/>
        </authorList>
    </citation>
    <scope>NUCLEOTIDE SEQUENCE</scope>
    <source>
        <strain evidence="15">Brora</strain>
    </source>
</reference>
<evidence type="ECO:0000256" key="10">
    <source>
        <dbReference type="ARBA" id="ARBA00023201"/>
    </source>
</evidence>
<evidence type="ECO:0000256" key="5">
    <source>
        <dbReference type="ARBA" id="ARBA00022692"/>
    </source>
</evidence>
<evidence type="ECO:0000313" key="15">
    <source>
        <dbReference type="Proteomes" id="UP000014500"/>
    </source>
</evidence>
<dbReference type="AlphaFoldDB" id="T1ITH0"/>
<keyword evidence="3 12" id="KW-0813">Transport</keyword>
<evidence type="ECO:0000256" key="11">
    <source>
        <dbReference type="ARBA" id="ARBA00023303"/>
    </source>
</evidence>